<feature type="chain" id="PRO_5044631659" description="Secreted protein" evidence="1">
    <location>
        <begin position="22"/>
        <end position="78"/>
    </location>
</feature>
<evidence type="ECO:0000313" key="4">
    <source>
        <dbReference type="RefSeq" id="XP_033531906.1"/>
    </source>
</evidence>
<dbReference type="EMBL" id="ML975167">
    <property type="protein sequence ID" value="KAF1810275.1"/>
    <property type="molecule type" value="Genomic_DNA"/>
</dbReference>
<dbReference type="RefSeq" id="XP_033531906.1">
    <property type="nucleotide sequence ID" value="XM_033679991.1"/>
</dbReference>
<evidence type="ECO:0000256" key="1">
    <source>
        <dbReference type="SAM" id="SignalP"/>
    </source>
</evidence>
<dbReference type="Proteomes" id="UP000504638">
    <property type="component" value="Unplaced"/>
</dbReference>
<dbReference type="GeneID" id="54420561"/>
<keyword evidence="1" id="KW-0732">Signal</keyword>
<evidence type="ECO:0008006" key="5">
    <source>
        <dbReference type="Google" id="ProtNLM"/>
    </source>
</evidence>
<organism evidence="2">
    <name type="scientific">Eremomyces bilateralis CBS 781.70</name>
    <dbReference type="NCBI Taxonomy" id="1392243"/>
    <lineage>
        <taxon>Eukaryota</taxon>
        <taxon>Fungi</taxon>
        <taxon>Dikarya</taxon>
        <taxon>Ascomycota</taxon>
        <taxon>Pezizomycotina</taxon>
        <taxon>Dothideomycetes</taxon>
        <taxon>Dothideomycetes incertae sedis</taxon>
        <taxon>Eremomycetales</taxon>
        <taxon>Eremomycetaceae</taxon>
        <taxon>Eremomyces</taxon>
    </lineage>
</organism>
<keyword evidence="3" id="KW-1185">Reference proteome</keyword>
<evidence type="ECO:0000313" key="2">
    <source>
        <dbReference type="EMBL" id="KAF1810275.1"/>
    </source>
</evidence>
<name>A0A6G1FWL3_9PEZI</name>
<dbReference type="AlphaFoldDB" id="A0A6G1FWL3"/>
<gene>
    <name evidence="2 4" type="ORF">P152DRAFT_460785</name>
</gene>
<reference evidence="4" key="2">
    <citation type="submission" date="2020-04" db="EMBL/GenBank/DDBJ databases">
        <authorList>
            <consortium name="NCBI Genome Project"/>
        </authorList>
    </citation>
    <scope>NUCLEOTIDE SEQUENCE</scope>
    <source>
        <strain evidence="4">CBS 781.70</strain>
    </source>
</reference>
<accession>A0A6G1FWL3</accession>
<protein>
    <recommendedName>
        <fullName evidence="5">Secreted protein</fullName>
    </recommendedName>
</protein>
<sequence length="78" mass="8764">MVRVMIIQLLALAAATVPTWGAHAASSPVSQHQHIIWRNRCGFRSWPSSSQWTMVVIGACEINMRFIMSGWFANGFMN</sequence>
<reference evidence="4" key="3">
    <citation type="submission" date="2025-04" db="UniProtKB">
        <authorList>
            <consortium name="RefSeq"/>
        </authorList>
    </citation>
    <scope>IDENTIFICATION</scope>
    <source>
        <strain evidence="4">CBS 781.70</strain>
    </source>
</reference>
<proteinExistence type="predicted"/>
<feature type="signal peptide" evidence="1">
    <location>
        <begin position="1"/>
        <end position="21"/>
    </location>
</feature>
<reference evidence="2 4" key="1">
    <citation type="submission" date="2020-01" db="EMBL/GenBank/DDBJ databases">
        <authorList>
            <consortium name="DOE Joint Genome Institute"/>
            <person name="Haridas S."/>
            <person name="Albert R."/>
            <person name="Binder M."/>
            <person name="Bloem J."/>
            <person name="Labutti K."/>
            <person name="Salamov A."/>
            <person name="Andreopoulos B."/>
            <person name="Baker S.E."/>
            <person name="Barry K."/>
            <person name="Bills G."/>
            <person name="Bluhm B.H."/>
            <person name="Cannon C."/>
            <person name="Castanera R."/>
            <person name="Culley D.E."/>
            <person name="Daum C."/>
            <person name="Ezra D."/>
            <person name="Gonzalez J.B."/>
            <person name="Henrissat B."/>
            <person name="Kuo A."/>
            <person name="Liang C."/>
            <person name="Lipzen A."/>
            <person name="Lutzoni F."/>
            <person name="Magnuson J."/>
            <person name="Mondo S."/>
            <person name="Nolan M."/>
            <person name="Ohm R."/>
            <person name="Pangilinan J."/>
            <person name="Park H.-J."/>
            <person name="Ramirez L."/>
            <person name="Alfaro M."/>
            <person name="Sun H."/>
            <person name="Tritt A."/>
            <person name="Yoshinaga Y."/>
            <person name="Zwiers L.-H."/>
            <person name="Turgeon B.G."/>
            <person name="Goodwin S.B."/>
            <person name="Spatafora J.W."/>
            <person name="Crous P.W."/>
            <person name="Grigoriev I.V."/>
        </authorList>
    </citation>
    <scope>NUCLEOTIDE SEQUENCE</scope>
    <source>
        <strain evidence="2 4">CBS 781.70</strain>
    </source>
</reference>
<evidence type="ECO:0000313" key="3">
    <source>
        <dbReference type="Proteomes" id="UP000504638"/>
    </source>
</evidence>